<reference evidence="3" key="1">
    <citation type="journal article" date="2013" name="Nature">
        <title>Pan genome of the phytoplankton Emiliania underpins its global distribution.</title>
        <authorList>
            <person name="Read B.A."/>
            <person name="Kegel J."/>
            <person name="Klute M.J."/>
            <person name="Kuo A."/>
            <person name="Lefebvre S.C."/>
            <person name="Maumus F."/>
            <person name="Mayer C."/>
            <person name="Miller J."/>
            <person name="Monier A."/>
            <person name="Salamov A."/>
            <person name="Young J."/>
            <person name="Aguilar M."/>
            <person name="Claverie J.M."/>
            <person name="Frickenhaus S."/>
            <person name="Gonzalez K."/>
            <person name="Herman E.K."/>
            <person name="Lin Y.C."/>
            <person name="Napier J."/>
            <person name="Ogata H."/>
            <person name="Sarno A.F."/>
            <person name="Shmutz J."/>
            <person name="Schroeder D."/>
            <person name="de Vargas C."/>
            <person name="Verret F."/>
            <person name="von Dassow P."/>
            <person name="Valentin K."/>
            <person name="Van de Peer Y."/>
            <person name="Wheeler G."/>
            <person name="Dacks J.B."/>
            <person name="Delwiche C.F."/>
            <person name="Dyhrman S.T."/>
            <person name="Glockner G."/>
            <person name="John U."/>
            <person name="Richards T."/>
            <person name="Worden A.Z."/>
            <person name="Zhang X."/>
            <person name="Grigoriev I.V."/>
            <person name="Allen A.E."/>
            <person name="Bidle K."/>
            <person name="Borodovsky M."/>
            <person name="Bowler C."/>
            <person name="Brownlee C."/>
            <person name="Cock J.M."/>
            <person name="Elias M."/>
            <person name="Gladyshev V.N."/>
            <person name="Groth M."/>
            <person name="Guda C."/>
            <person name="Hadaegh A."/>
            <person name="Iglesias-Rodriguez M.D."/>
            <person name="Jenkins J."/>
            <person name="Jones B.M."/>
            <person name="Lawson T."/>
            <person name="Leese F."/>
            <person name="Lindquist E."/>
            <person name="Lobanov A."/>
            <person name="Lomsadze A."/>
            <person name="Malik S.B."/>
            <person name="Marsh M.E."/>
            <person name="Mackinder L."/>
            <person name="Mock T."/>
            <person name="Mueller-Roeber B."/>
            <person name="Pagarete A."/>
            <person name="Parker M."/>
            <person name="Probert I."/>
            <person name="Quesneville H."/>
            <person name="Raines C."/>
            <person name="Rensing S.A."/>
            <person name="Riano-Pachon D.M."/>
            <person name="Richier S."/>
            <person name="Rokitta S."/>
            <person name="Shiraiwa Y."/>
            <person name="Soanes D.M."/>
            <person name="van der Giezen M."/>
            <person name="Wahlund T.M."/>
            <person name="Williams B."/>
            <person name="Wilson W."/>
            <person name="Wolfe G."/>
            <person name="Wurch L.L."/>
        </authorList>
    </citation>
    <scope>NUCLEOTIDE SEQUENCE</scope>
</reference>
<dbReference type="RefSeq" id="XP_005789538.1">
    <property type="nucleotide sequence ID" value="XM_005789481.1"/>
</dbReference>
<evidence type="ECO:0000313" key="3">
    <source>
        <dbReference type="Proteomes" id="UP000013827"/>
    </source>
</evidence>
<keyword evidence="1" id="KW-0732">Signal</keyword>
<organism evidence="2 3">
    <name type="scientific">Emiliania huxleyi (strain CCMP1516)</name>
    <dbReference type="NCBI Taxonomy" id="280463"/>
    <lineage>
        <taxon>Eukaryota</taxon>
        <taxon>Haptista</taxon>
        <taxon>Haptophyta</taxon>
        <taxon>Prymnesiophyceae</taxon>
        <taxon>Isochrysidales</taxon>
        <taxon>Noelaerhabdaceae</taxon>
        <taxon>Emiliania</taxon>
    </lineage>
</organism>
<proteinExistence type="predicted"/>
<protein>
    <submittedName>
        <fullName evidence="2">Uncharacterized protein</fullName>
    </submittedName>
</protein>
<dbReference type="AlphaFoldDB" id="A0A0D3KMX4"/>
<evidence type="ECO:0000256" key="1">
    <source>
        <dbReference type="SAM" id="SignalP"/>
    </source>
</evidence>
<name>A0A0D3KMX4_EMIH1</name>
<sequence>MISKLLAVATVTLTNALPVADVGLPACPVLAANTCTRDGCPNKALGAKGECCSNGKFCTGDNEAGCSSVPGGYLCAVAPKYTPPRVSLGVEFINNCPYDVFLDGWGSPNPSSALPTLASCYVPKASSCVIGKSCTTDEPISQGHRCDVAAATRTPDLTSQGTRVTWWPRGQQGMSQMIEMNPPRPLTFFKGEGDKLGHVSFSNYDGFSMSAMYVALDESDNVACADGGAKFAIGDPLPDASSKSG</sequence>
<feature type="signal peptide" evidence="1">
    <location>
        <begin position="1"/>
        <end position="16"/>
    </location>
</feature>
<dbReference type="HOGENOM" id="CLU_1135296_0_0_1"/>
<dbReference type="KEGG" id="ehx:EMIHUDRAFT_373194"/>
<dbReference type="PaxDb" id="2903-EOD37109"/>
<accession>A0A0D3KMX4</accession>
<dbReference type="EnsemblProtists" id="EOD37109">
    <property type="protein sequence ID" value="EOD37109"/>
    <property type="gene ID" value="EMIHUDRAFT_373194"/>
</dbReference>
<evidence type="ECO:0000313" key="2">
    <source>
        <dbReference type="EnsemblProtists" id="EOD37109"/>
    </source>
</evidence>
<dbReference type="GeneID" id="17282381"/>
<dbReference type="Proteomes" id="UP000013827">
    <property type="component" value="Unassembled WGS sequence"/>
</dbReference>
<keyword evidence="3" id="KW-1185">Reference proteome</keyword>
<feature type="chain" id="PRO_5044267586" evidence="1">
    <location>
        <begin position="17"/>
        <end position="245"/>
    </location>
</feature>
<reference evidence="2" key="2">
    <citation type="submission" date="2024-10" db="UniProtKB">
        <authorList>
            <consortium name="EnsemblProtists"/>
        </authorList>
    </citation>
    <scope>IDENTIFICATION</scope>
</reference>